<keyword evidence="4" id="KW-0812">Transmembrane</keyword>
<dbReference type="Pfam" id="PF03349">
    <property type="entry name" value="Toluene_X"/>
    <property type="match status" value="1"/>
</dbReference>
<reference evidence="9 10" key="1">
    <citation type="submission" date="2018-06" db="EMBL/GenBank/DDBJ databases">
        <title>OYT1 Genome Sequencing.</title>
        <authorList>
            <person name="Kato S."/>
            <person name="Itoh T."/>
            <person name="Ohkuma M."/>
        </authorList>
    </citation>
    <scope>NUCLEOTIDE SEQUENCE [LARGE SCALE GENOMIC DNA]</scope>
    <source>
        <strain evidence="9 10">OYT1</strain>
    </source>
</reference>
<name>A0A2Z6G9A7_9PROT</name>
<dbReference type="SUPFAM" id="SSF56935">
    <property type="entry name" value="Porins"/>
    <property type="match status" value="1"/>
</dbReference>
<dbReference type="RefSeq" id="WP_062625874.1">
    <property type="nucleotide sequence ID" value="NZ_AP018738.1"/>
</dbReference>
<gene>
    <name evidence="9" type="ORF">OYT1_ch0522</name>
</gene>
<dbReference type="OrthoDB" id="19849at2"/>
<dbReference type="GO" id="GO:0009279">
    <property type="term" value="C:cell outer membrane"/>
    <property type="evidence" value="ECO:0007669"/>
    <property type="project" value="UniProtKB-SubCell"/>
</dbReference>
<keyword evidence="3" id="KW-1134">Transmembrane beta strand</keyword>
<evidence type="ECO:0000256" key="6">
    <source>
        <dbReference type="ARBA" id="ARBA00023136"/>
    </source>
</evidence>
<evidence type="ECO:0000256" key="1">
    <source>
        <dbReference type="ARBA" id="ARBA00004571"/>
    </source>
</evidence>
<evidence type="ECO:0000313" key="9">
    <source>
        <dbReference type="EMBL" id="BBE50091.1"/>
    </source>
</evidence>
<feature type="signal peptide" evidence="8">
    <location>
        <begin position="1"/>
        <end position="25"/>
    </location>
</feature>
<organism evidence="9 10">
    <name type="scientific">Ferriphaselus amnicola</name>
    <dbReference type="NCBI Taxonomy" id="1188319"/>
    <lineage>
        <taxon>Bacteria</taxon>
        <taxon>Pseudomonadati</taxon>
        <taxon>Pseudomonadota</taxon>
        <taxon>Betaproteobacteria</taxon>
        <taxon>Nitrosomonadales</taxon>
        <taxon>Gallionellaceae</taxon>
        <taxon>Ferriphaselus</taxon>
    </lineage>
</organism>
<feature type="chain" id="PRO_5017270871" evidence="8">
    <location>
        <begin position="26"/>
        <end position="433"/>
    </location>
</feature>
<dbReference type="PANTHER" id="PTHR35093">
    <property type="entry name" value="OUTER MEMBRANE PROTEIN NMB0088-RELATED"/>
    <property type="match status" value="1"/>
</dbReference>
<sequence length="433" mass="45571">MRHTSKSSILLVSLAWVLAIPSAVAGSGGFAVSESSVSGLGTAYAGTASAEDASTIYSNPAGMSHLHGSQFVVMASAVRPSASFTPNMTAANYAPLQTVGGNGGDPGGMNYIPALFLSSELSPTWHAGFGVNVPFGLQTDYGDTWVGRFQATKSAISTMNLNPALSWRATDALTLAAGLNYQSIKGELSNQVNYSALAGGGLGPNLQGITTMSGSDNAWGYNFGLMLDVTPQTRFGLAYRSAIKYTLSGTVSFTAVPPALAGLVSNAPATLALKVPDTLSLSLFHQMNDHWDVMADITRTGWSSVQSLVVRGANGVALSTTPENWRDTTRVAVGANYHYDTQRTARIGVAYDQTPVSDTFRTARMPDQNRIWLALGGQYKFDQNNALDVSYAHLFMANAPIADNKTATASGNLVGTFTSLSSNILGMQYSHGF</sequence>
<evidence type="ECO:0000313" key="10">
    <source>
        <dbReference type="Proteomes" id="UP000033070"/>
    </source>
</evidence>
<evidence type="ECO:0000256" key="8">
    <source>
        <dbReference type="SAM" id="SignalP"/>
    </source>
</evidence>
<keyword evidence="6" id="KW-0472">Membrane</keyword>
<keyword evidence="10" id="KW-1185">Reference proteome</keyword>
<dbReference type="Gene3D" id="2.40.160.60">
    <property type="entry name" value="Outer membrane protein transport protein (OMPP1/FadL/TodX)"/>
    <property type="match status" value="1"/>
</dbReference>
<proteinExistence type="inferred from homology"/>
<evidence type="ECO:0000256" key="5">
    <source>
        <dbReference type="ARBA" id="ARBA00022729"/>
    </source>
</evidence>
<dbReference type="GO" id="GO:0015483">
    <property type="term" value="F:long-chain fatty acid transporting porin activity"/>
    <property type="evidence" value="ECO:0007669"/>
    <property type="project" value="TreeGrafter"/>
</dbReference>
<protein>
    <submittedName>
        <fullName evidence="9">47 kDa outer membrane protein</fullName>
    </submittedName>
</protein>
<accession>A0A2Z6G9A7</accession>
<evidence type="ECO:0000256" key="4">
    <source>
        <dbReference type="ARBA" id="ARBA00022692"/>
    </source>
</evidence>
<keyword evidence="7" id="KW-0998">Cell outer membrane</keyword>
<dbReference type="AlphaFoldDB" id="A0A2Z6G9A7"/>
<dbReference type="InterPro" id="IPR005017">
    <property type="entry name" value="OMPP1/FadL/TodX"/>
</dbReference>
<dbReference type="STRING" id="1188319.OYT1_00230"/>
<comment type="subcellular location">
    <subcellularLocation>
        <location evidence="1">Cell outer membrane</location>
        <topology evidence="1">Multi-pass membrane protein</topology>
    </subcellularLocation>
</comment>
<dbReference type="Proteomes" id="UP000033070">
    <property type="component" value="Chromosome"/>
</dbReference>
<evidence type="ECO:0000256" key="3">
    <source>
        <dbReference type="ARBA" id="ARBA00022452"/>
    </source>
</evidence>
<keyword evidence="5 8" id="KW-0732">Signal</keyword>
<evidence type="ECO:0000256" key="7">
    <source>
        <dbReference type="ARBA" id="ARBA00023237"/>
    </source>
</evidence>
<dbReference type="PANTHER" id="PTHR35093:SF3">
    <property type="entry name" value="LONG-CHAIN FATTY ACID TRANSPORT PROTEIN"/>
    <property type="match status" value="1"/>
</dbReference>
<dbReference type="KEGG" id="fam:OYT1_ch0522"/>
<comment type="similarity">
    <text evidence="2">Belongs to the OmpP1/FadL family.</text>
</comment>
<evidence type="ECO:0000256" key="2">
    <source>
        <dbReference type="ARBA" id="ARBA00008163"/>
    </source>
</evidence>
<dbReference type="EMBL" id="AP018738">
    <property type="protein sequence ID" value="BBE50091.1"/>
    <property type="molecule type" value="Genomic_DNA"/>
</dbReference>